<protein>
    <recommendedName>
        <fullName evidence="8">Magnesium transport protein CorA</fullName>
    </recommendedName>
</protein>
<dbReference type="GO" id="GO:0015087">
    <property type="term" value="F:cobalt ion transmembrane transporter activity"/>
    <property type="evidence" value="ECO:0007669"/>
    <property type="project" value="UniProtKB-UniRule"/>
</dbReference>
<dbReference type="FunFam" id="1.20.58.340:FF:000012">
    <property type="entry name" value="Magnesium transport protein CorA"/>
    <property type="match status" value="1"/>
</dbReference>
<reference evidence="9 10" key="1">
    <citation type="submission" date="2015-09" db="EMBL/GenBank/DDBJ databases">
        <title>Genome sequencing project for genomic taxonomy and phylogenomics of Bacillus-like bacteria.</title>
        <authorList>
            <person name="Liu B."/>
            <person name="Wang J."/>
            <person name="Zhu Y."/>
            <person name="Liu G."/>
            <person name="Chen Q."/>
            <person name="Chen Z."/>
            <person name="Lan J."/>
            <person name="Che J."/>
            <person name="Ge C."/>
            <person name="Shi H."/>
            <person name="Pan Z."/>
            <person name="Liu X."/>
        </authorList>
    </citation>
    <scope>NUCLEOTIDE SEQUENCE [LARGE SCALE GENOMIC DNA]</scope>
    <source>
        <strain evidence="9 10">FJAT-18043</strain>
    </source>
</reference>
<dbReference type="PATRIC" id="fig|1637975.4.peg.5578"/>
<evidence type="ECO:0000313" key="10">
    <source>
        <dbReference type="Proteomes" id="UP000050996"/>
    </source>
</evidence>
<gene>
    <name evidence="8" type="primary">corA</name>
    <name evidence="9" type="ORF">AN957_01135</name>
</gene>
<dbReference type="EMBL" id="LJIX01000003">
    <property type="protein sequence ID" value="KQL27568.1"/>
    <property type="molecule type" value="Genomic_DNA"/>
</dbReference>
<feature type="transmembrane region" description="Helical" evidence="8">
    <location>
        <begin position="255"/>
        <end position="274"/>
    </location>
</feature>
<keyword evidence="5 8" id="KW-0812">Transmembrane</keyword>
<comment type="subcellular location">
    <subcellularLocation>
        <location evidence="1">Cell membrane</location>
        <topology evidence="1">Multi-pass membrane protein</topology>
    </subcellularLocation>
    <subcellularLocation>
        <location evidence="8">Membrane</location>
        <topology evidence="8">Multi-pass membrane protein</topology>
    </subcellularLocation>
</comment>
<keyword evidence="8" id="KW-0460">Magnesium</keyword>
<dbReference type="InterPro" id="IPR004488">
    <property type="entry name" value="Mg/Co-transport_prot_CorA"/>
</dbReference>
<evidence type="ECO:0000256" key="4">
    <source>
        <dbReference type="ARBA" id="ARBA00022475"/>
    </source>
</evidence>
<name>A0A0Q3RBH1_9BACI</name>
<feature type="transmembrane region" description="Helical" evidence="8">
    <location>
        <begin position="286"/>
        <end position="308"/>
    </location>
</feature>
<evidence type="ECO:0000256" key="8">
    <source>
        <dbReference type="RuleBase" id="RU362010"/>
    </source>
</evidence>
<keyword evidence="6 8" id="KW-1133">Transmembrane helix</keyword>
<dbReference type="Gene3D" id="1.20.58.340">
    <property type="entry name" value="Magnesium transport protein CorA, transmembrane region"/>
    <property type="match status" value="2"/>
</dbReference>
<dbReference type="SUPFAM" id="SSF144083">
    <property type="entry name" value="Magnesium transport protein CorA, transmembrane region"/>
    <property type="match status" value="1"/>
</dbReference>
<evidence type="ECO:0000256" key="3">
    <source>
        <dbReference type="ARBA" id="ARBA00022448"/>
    </source>
</evidence>
<evidence type="ECO:0000313" key="9">
    <source>
        <dbReference type="EMBL" id="KQL27568.1"/>
    </source>
</evidence>
<dbReference type="PANTHER" id="PTHR46494:SF1">
    <property type="entry name" value="CORA FAMILY METAL ION TRANSPORTER (EUROFUNG)"/>
    <property type="match status" value="1"/>
</dbReference>
<sequence>MIRIFAVTVDLKLIKDIPMDRLTDQNIKWYWVDFDSPAEEEVKLLKTHFNFHPLAIEDCLHFLQRPKLDHYEGYDFFVLHTLNQSSLMPEEVDVFVGHNFIVTFHLTSSVEIEFIQQRIIEDKAVISKGAKYIYYLIMDKIVDEFFPSVYQMEDELNEIEAKDANQNLIEEVYEIRKKLLRLRRTILPMRELLYRILNSENLIIPKEERIYFMDIYDHLLKLSEMIESNREMTADIRDSYLSINSDRMNTIMKTLTVMTSVFVPLTFIASIYGMNFEYMPELSWHFGYFGVLTVMLVVGSTMLIGLWIKGWFK</sequence>
<comment type="similarity">
    <text evidence="2 8">Belongs to the CorA metal ion transporter (MIT) (TC 1.A.35) family.</text>
</comment>
<dbReference type="NCBIfam" id="TIGR00383">
    <property type="entry name" value="corA"/>
    <property type="match status" value="1"/>
</dbReference>
<evidence type="ECO:0000256" key="1">
    <source>
        <dbReference type="ARBA" id="ARBA00004651"/>
    </source>
</evidence>
<keyword evidence="8" id="KW-0406">Ion transport</keyword>
<organism evidence="9 10">
    <name type="scientific">Cytobacillus solani</name>
    <dbReference type="NCBI Taxonomy" id="1637975"/>
    <lineage>
        <taxon>Bacteria</taxon>
        <taxon>Bacillati</taxon>
        <taxon>Bacillota</taxon>
        <taxon>Bacilli</taxon>
        <taxon>Bacillales</taxon>
        <taxon>Bacillaceae</taxon>
        <taxon>Cytobacillus</taxon>
    </lineage>
</organism>
<dbReference type="AlphaFoldDB" id="A0A0Q3RBH1"/>
<dbReference type="Gene3D" id="3.30.460.20">
    <property type="entry name" value="CorA soluble domain-like"/>
    <property type="match status" value="1"/>
</dbReference>
<dbReference type="Proteomes" id="UP000050996">
    <property type="component" value="Unassembled WGS sequence"/>
</dbReference>
<dbReference type="STRING" id="1637975.AN957_01135"/>
<keyword evidence="7 8" id="KW-0472">Membrane</keyword>
<dbReference type="GO" id="GO:0015095">
    <property type="term" value="F:magnesium ion transmembrane transporter activity"/>
    <property type="evidence" value="ECO:0007669"/>
    <property type="project" value="UniProtKB-UniRule"/>
</dbReference>
<comment type="caution">
    <text evidence="9">The sequence shown here is derived from an EMBL/GenBank/DDBJ whole genome shotgun (WGS) entry which is preliminary data.</text>
</comment>
<evidence type="ECO:0000256" key="2">
    <source>
        <dbReference type="ARBA" id="ARBA00009765"/>
    </source>
</evidence>
<dbReference type="GO" id="GO:0005886">
    <property type="term" value="C:plasma membrane"/>
    <property type="evidence" value="ECO:0007669"/>
    <property type="project" value="UniProtKB-SubCell"/>
</dbReference>
<dbReference type="InterPro" id="IPR045863">
    <property type="entry name" value="CorA_TM1_TM2"/>
</dbReference>
<dbReference type="InterPro" id="IPR045861">
    <property type="entry name" value="CorA_cytoplasmic_dom"/>
</dbReference>
<keyword evidence="3 8" id="KW-0813">Transport</keyword>
<dbReference type="GO" id="GO:0050897">
    <property type="term" value="F:cobalt ion binding"/>
    <property type="evidence" value="ECO:0007669"/>
    <property type="project" value="TreeGrafter"/>
</dbReference>
<dbReference type="GO" id="GO:0000287">
    <property type="term" value="F:magnesium ion binding"/>
    <property type="evidence" value="ECO:0007669"/>
    <property type="project" value="TreeGrafter"/>
</dbReference>
<dbReference type="PANTHER" id="PTHR46494">
    <property type="entry name" value="CORA FAMILY METAL ION TRANSPORTER (EUROFUNG)"/>
    <property type="match status" value="1"/>
</dbReference>
<evidence type="ECO:0000256" key="5">
    <source>
        <dbReference type="ARBA" id="ARBA00022692"/>
    </source>
</evidence>
<dbReference type="Pfam" id="PF01544">
    <property type="entry name" value="CorA"/>
    <property type="match status" value="1"/>
</dbReference>
<keyword evidence="10" id="KW-1185">Reference proteome</keyword>
<dbReference type="CDD" id="cd12831">
    <property type="entry name" value="TmCorA-like_u2"/>
    <property type="match status" value="1"/>
</dbReference>
<keyword evidence="4 8" id="KW-1003">Cell membrane</keyword>
<dbReference type="RefSeq" id="WP_056681832.1">
    <property type="nucleotide sequence ID" value="NZ_CP041305.1"/>
</dbReference>
<evidence type="ECO:0000256" key="7">
    <source>
        <dbReference type="ARBA" id="ARBA00023136"/>
    </source>
</evidence>
<comment type="function">
    <text evidence="8">Mediates influx of magnesium ions.</text>
</comment>
<dbReference type="SUPFAM" id="SSF143865">
    <property type="entry name" value="CorA soluble domain-like"/>
    <property type="match status" value="1"/>
</dbReference>
<evidence type="ECO:0000256" key="6">
    <source>
        <dbReference type="ARBA" id="ARBA00022989"/>
    </source>
</evidence>
<dbReference type="InterPro" id="IPR002523">
    <property type="entry name" value="MgTranspt_CorA/ZnTranspt_ZntB"/>
</dbReference>
<proteinExistence type="inferred from homology"/>
<accession>A0A0Q3RBH1</accession>